<dbReference type="InterPro" id="IPR057881">
    <property type="entry name" value="ICE1_C"/>
</dbReference>
<feature type="compositionally biased region" description="Polar residues" evidence="2">
    <location>
        <begin position="356"/>
        <end position="380"/>
    </location>
</feature>
<feature type="region of interest" description="Disordered" evidence="2">
    <location>
        <begin position="347"/>
        <end position="380"/>
    </location>
</feature>
<feature type="compositionally biased region" description="Basic and acidic residues" evidence="2">
    <location>
        <begin position="663"/>
        <end position="676"/>
    </location>
</feature>
<dbReference type="PANTHER" id="PTHR11852">
    <property type="entry name" value="PLATELET-ACTIVATING FACTOR ACETYLHYDROLASE"/>
    <property type="match status" value="1"/>
</dbReference>
<dbReference type="Proteomes" id="UP000007635">
    <property type="component" value="Chromosome XX"/>
</dbReference>
<feature type="region of interest" description="Disordered" evidence="2">
    <location>
        <begin position="880"/>
        <end position="905"/>
    </location>
</feature>
<dbReference type="CTD" id="23379"/>
<feature type="domain" description="Little elongation complex subunit 1 C-terminal" evidence="3">
    <location>
        <begin position="1449"/>
        <end position="1639"/>
    </location>
</feature>
<keyword evidence="5" id="KW-1185">Reference proteome</keyword>
<feature type="compositionally biased region" description="Low complexity" evidence="2">
    <location>
        <begin position="1059"/>
        <end position="1068"/>
    </location>
</feature>
<evidence type="ECO:0000259" key="3">
    <source>
        <dbReference type="Pfam" id="PF25817"/>
    </source>
</evidence>
<feature type="compositionally biased region" description="Basic and acidic residues" evidence="2">
    <location>
        <begin position="628"/>
        <end position="642"/>
    </location>
</feature>
<protein>
    <recommendedName>
        <fullName evidence="3">Little elongation complex subunit 1 C-terminal domain-containing protein</fullName>
    </recommendedName>
</protein>
<dbReference type="OMA" id="KIENQCF"/>
<dbReference type="PANTHER" id="PTHR11852:SF4">
    <property type="entry name" value="LITTLE ELONGATION COMPLEX SUBUNIT 1"/>
    <property type="match status" value="1"/>
</dbReference>
<feature type="region of interest" description="Disordered" evidence="2">
    <location>
        <begin position="603"/>
        <end position="849"/>
    </location>
</feature>
<evidence type="ECO:0000256" key="1">
    <source>
        <dbReference type="SAM" id="Coils"/>
    </source>
</evidence>
<feature type="region of interest" description="Disordered" evidence="2">
    <location>
        <begin position="1260"/>
        <end position="1282"/>
    </location>
</feature>
<feature type="coiled-coil region" evidence="1">
    <location>
        <begin position="45"/>
        <end position="211"/>
    </location>
</feature>
<feature type="compositionally biased region" description="Low complexity" evidence="2">
    <location>
        <begin position="427"/>
        <end position="436"/>
    </location>
</feature>
<feature type="compositionally biased region" description="Basic and acidic residues" evidence="2">
    <location>
        <begin position="885"/>
        <end position="903"/>
    </location>
</feature>
<sequence length="1648" mass="179401">MMPGDSHCKTAAIAADATIGNCQNCPVLHQSLTEYVTSFLALKQKIAVSDETNRLQQQLEELQIRSVTLEKKTEDYESVQGELEKKTADYESIQAELEQKTTDYESVKAEAEKKTADYESIQAELEKKTADYRSVQAGLEKKTADYESIQAELEEKKDALKTYGQMSEEMDHLKQQTSRTMAEYKKLENQLKDVEERTEIMSLENALLKREKAAVENDLLRTQTTLRKSQAEADQVEKLVEENAKTTSIKDNLENKVGLLEDSVSKRNHLITQLTKDNILLQRNIDDLQVRLMKLERERCKEYRSASTQASTPEEPKVDKEKFQMLLQNLWTCIEPQQKLLLHVPESGSKRVPARSPQNRLQPHLSCTSRPASNQTGESNSYHMHANATVTPVTLSPRGQKASRQQASLQSTNTMKQADTPKKSKTSSKNNGEGSSADLSNSAVSVEKILASFQPILPCISPLPDLDTQIESMETTGCEKENHRKMSVDGVLHSQEESLLITTSARTRCLKSSKLTAKTKVDLPVVTARGVEPISNENNSRDSGRNELSGITEMKGTDGEETHLQKVMQIEQDPASVTLVSAPSPAGSPTSDITDFAEVDALRAESQEPPCSEKHSSNRVLSQSGNAFRKEEDDWSETKMEVETSLGDVSGTQAVTPCGGEFPRSEDETTLSEERGNVPLVSSPVTFPTFIDSVTNTEDGSETGKGPSDVTGSQAVTPGGGEFPSSKDETSLIAERGNERLVSSPVTFPTCIDSVANAEVTNREDGSETGKGPQDYCGLGEDSQAPTVFKPQEDRSCHSNDPAVPDDNSRSTSSSNVSVSSRNVEERLERDPSTKAPGEETWNKAQGAEVIDVAASPSEASGANRPPSPSEFPLLEIDDDDEESHAERESGNADVDTSSKKDDDPETLISEMLAGCEPLSSDPPETVSCESLEEGIHSACRRLSPLCLLPTLKLQAVPNLVEKRVIQTAKVKHQLQHSVAARNHKEMKYNLRSVRSAASVESASAKTGRENSLGSCVKVHDRPSAQVARAKGSSPEATKPQPPECIGQVRCEMGPPLPRLLTPLTTPPKAGKPINPRQAIGKLSFPSPMDGPALPATPVPAHSTPVNQHAGSSSLNSPLPPSGVPSSPLQFGSATPKHAVPVPGRLPAAAISSTVSSSPSSPSQENSMRILDTMYPELSAHGRTLSILRGNVGLSVGPPEEGGSPTTADGQASRFKTVSSTAFTETRGGKRPAPYLPPPKSSKCLRLDNCSPTASCAEVPSAAASSPNSGEEGTSPWMPSFARLKTEPNGAEAEEQNLIAKCLMKIENQAFDLMPVIRSHLHVGNLPKKPVLRDEEKEVISEICRNGTNQLDDVIFPILNKLKAEKSDGSRNYLQALCRVYTGICRQASDWEKAHILAYSLLTEDFPDSAKLILFMVTTWPNVLSHSSPLGQAIHAVTKLQAQEDTLSCLSRFLGWEKSPPCDIDELISRTVCDIRSGSSRSFTTHSRYGHDLGTEAWQNIFTLQLLCAHKKWQWTYNNLLSKELWPIMNTWVSQPREPQAPISDVAVATVLRLIGRLGQLGMKKRCVSSVLTVANVINTFGRHGHTEGVPWEVQLAAIYCIYDLSPCNPKQALGALADWRGETSRKVPPAVTSCMNQLASVCRAVAS</sequence>
<dbReference type="Ensembl" id="ENSGACT00000008675.2">
    <property type="protein sequence ID" value="ENSGACP00000008656.2"/>
    <property type="gene ID" value="ENSGACG00000006535.2"/>
</dbReference>
<feature type="compositionally biased region" description="Polar residues" evidence="2">
    <location>
        <begin position="1204"/>
        <end position="1224"/>
    </location>
</feature>
<reference evidence="4" key="3">
    <citation type="submission" date="2025-09" db="UniProtKB">
        <authorList>
            <consortium name="Ensembl"/>
        </authorList>
    </citation>
    <scope>IDENTIFICATION</scope>
</reference>
<dbReference type="Bgee" id="ENSGACG00000006535">
    <property type="expression patterns" value="Expressed in embryo and 3 other cell types or tissues"/>
</dbReference>
<feature type="coiled-coil region" evidence="1">
    <location>
        <begin position="236"/>
        <end position="298"/>
    </location>
</feature>
<dbReference type="eggNOG" id="ENOG502QX8H">
    <property type="taxonomic scope" value="Eukaryota"/>
</dbReference>
<feature type="region of interest" description="Disordered" evidence="2">
    <location>
        <begin position="1056"/>
        <end position="1143"/>
    </location>
</feature>
<dbReference type="InParanoid" id="G3NTI8"/>
<dbReference type="STRING" id="69293.ENSGACP00000008656"/>
<proteinExistence type="predicted"/>
<reference evidence="4" key="2">
    <citation type="submission" date="2025-08" db="UniProtKB">
        <authorList>
            <consortium name="Ensembl"/>
        </authorList>
    </citation>
    <scope>IDENTIFICATION</scope>
</reference>
<accession>G3NTI8</accession>
<organism evidence="4 5">
    <name type="scientific">Gasterosteus aculeatus aculeatus</name>
    <name type="common">three-spined stickleback</name>
    <dbReference type="NCBI Taxonomy" id="481459"/>
    <lineage>
        <taxon>Eukaryota</taxon>
        <taxon>Metazoa</taxon>
        <taxon>Chordata</taxon>
        <taxon>Craniata</taxon>
        <taxon>Vertebrata</taxon>
        <taxon>Euteleostomi</taxon>
        <taxon>Actinopterygii</taxon>
        <taxon>Neopterygii</taxon>
        <taxon>Teleostei</taxon>
        <taxon>Neoteleostei</taxon>
        <taxon>Acanthomorphata</taxon>
        <taxon>Eupercaria</taxon>
        <taxon>Perciformes</taxon>
        <taxon>Cottioidei</taxon>
        <taxon>Gasterosteales</taxon>
        <taxon>Gasterosteidae</taxon>
        <taxon>Gasterosteus</taxon>
    </lineage>
</organism>
<feature type="compositionally biased region" description="Low complexity" evidence="2">
    <location>
        <begin position="810"/>
        <end position="822"/>
    </location>
</feature>
<dbReference type="GeneTree" id="ENSGT00950000183199"/>
<feature type="compositionally biased region" description="Basic and acidic residues" evidence="2">
    <location>
        <begin position="603"/>
        <end position="616"/>
    </location>
</feature>
<evidence type="ECO:0000313" key="4">
    <source>
        <dbReference type="Ensembl" id="ENSGACP00000008656.2"/>
    </source>
</evidence>
<feature type="region of interest" description="Disordered" evidence="2">
    <location>
        <begin position="1191"/>
        <end position="1240"/>
    </location>
</feature>
<keyword evidence="1" id="KW-0175">Coiled coil</keyword>
<dbReference type="GeneID" id="120810942"/>
<dbReference type="Gene3D" id="1.10.287.2610">
    <property type="match status" value="1"/>
</dbReference>
<feature type="region of interest" description="Disordered" evidence="2">
    <location>
        <begin position="395"/>
        <end position="440"/>
    </location>
</feature>
<feature type="compositionally biased region" description="Basic and acidic residues" evidence="2">
    <location>
        <begin position="823"/>
        <end position="842"/>
    </location>
</feature>
<evidence type="ECO:0000313" key="5">
    <source>
        <dbReference type="Proteomes" id="UP000007635"/>
    </source>
</evidence>
<dbReference type="Pfam" id="PF25817">
    <property type="entry name" value="ICE1_C"/>
    <property type="match status" value="1"/>
</dbReference>
<evidence type="ECO:0000256" key="2">
    <source>
        <dbReference type="SAM" id="MobiDB-lite"/>
    </source>
</evidence>
<reference evidence="4 5" key="1">
    <citation type="journal article" date="2021" name="G3 (Bethesda)">
        <title>Improved contiguity of the threespine stickleback genome using long-read sequencing.</title>
        <authorList>
            <person name="Nath S."/>
            <person name="Shaw D.E."/>
            <person name="White M.A."/>
        </authorList>
    </citation>
    <scope>NUCLEOTIDE SEQUENCE [LARGE SCALE GENOMIC DNA]</scope>
    <source>
        <strain evidence="4 5">Lake Benthic</strain>
    </source>
</reference>
<dbReference type="RefSeq" id="XP_040021903.1">
    <property type="nucleotide sequence ID" value="XM_040165969.1"/>
</dbReference>
<dbReference type="KEGG" id="gat:120810942"/>
<feature type="compositionally biased region" description="Polar residues" evidence="2">
    <location>
        <begin position="1263"/>
        <end position="1272"/>
    </location>
</feature>
<feature type="compositionally biased region" description="Polar residues" evidence="2">
    <location>
        <begin position="402"/>
        <end position="417"/>
    </location>
</feature>
<name>G3NTI8_GASAC</name>